<evidence type="ECO:0000259" key="2">
    <source>
        <dbReference type="Pfam" id="PF00117"/>
    </source>
</evidence>
<dbReference type="PANTHER" id="PTHR11315:SF19">
    <property type="entry name" value="FOLATE GAMMA-GLUTAMYL HYDROLASE"/>
    <property type="match status" value="1"/>
</dbReference>
<reference evidence="3" key="1">
    <citation type="submission" date="2019-09" db="EMBL/GenBank/DDBJ databases">
        <authorList>
            <person name="Needham M D."/>
        </authorList>
    </citation>
    <scope>NUCLEOTIDE SEQUENCE</scope>
</reference>
<proteinExistence type="predicted"/>
<dbReference type="PROSITE" id="PS51275">
    <property type="entry name" value="PEPTIDASE_C26_GGH"/>
    <property type="match status" value="1"/>
</dbReference>
<dbReference type="GO" id="GO:0034722">
    <property type="term" value="F:gamma-glutamyl-peptidase activity"/>
    <property type="evidence" value="ECO:0007669"/>
    <property type="project" value="TreeGrafter"/>
</dbReference>
<gene>
    <name evidence="3" type="ORF">CPAV1605_116</name>
</gene>
<dbReference type="PROSITE" id="PS51273">
    <property type="entry name" value="GATASE_TYPE_1"/>
    <property type="match status" value="1"/>
</dbReference>
<dbReference type="AlphaFoldDB" id="A0A5E8CI92"/>
<evidence type="ECO:0000256" key="1">
    <source>
        <dbReference type="SAM" id="Phobius"/>
    </source>
</evidence>
<protein>
    <recommendedName>
        <fullName evidence="2">Glutamine amidotransferase domain-containing protein</fullName>
    </recommendedName>
</protein>
<keyword evidence="1" id="KW-1133">Transmembrane helix</keyword>
<accession>A0A5E8CI92</accession>
<feature type="transmembrane region" description="Helical" evidence="1">
    <location>
        <begin position="6"/>
        <end position="25"/>
    </location>
</feature>
<dbReference type="InterPro" id="IPR029062">
    <property type="entry name" value="Class_I_gatase-like"/>
</dbReference>
<dbReference type="SUPFAM" id="SSF52317">
    <property type="entry name" value="Class I glutamine amidotransferase-like"/>
    <property type="match status" value="1"/>
</dbReference>
<dbReference type="EMBL" id="CABVLZ010000001">
    <property type="protein sequence ID" value="VVU94394.1"/>
    <property type="molecule type" value="Genomic_DNA"/>
</dbReference>
<dbReference type="GO" id="GO:0046900">
    <property type="term" value="P:tetrahydrofolylpolyglutamate metabolic process"/>
    <property type="evidence" value="ECO:0007669"/>
    <property type="project" value="TreeGrafter"/>
</dbReference>
<name>A0A5E8CI92_9ZZZZ</name>
<dbReference type="Gene3D" id="3.40.50.880">
    <property type="match status" value="1"/>
</dbReference>
<dbReference type="PANTHER" id="PTHR11315">
    <property type="entry name" value="PROTEASE FAMILY C26 GAMMA-GLUTAMYL HYDROLASE"/>
    <property type="match status" value="1"/>
</dbReference>
<dbReference type="Pfam" id="PF00117">
    <property type="entry name" value="GATase"/>
    <property type="match status" value="1"/>
</dbReference>
<keyword evidence="1" id="KW-0812">Transmembrane</keyword>
<organism evidence="3">
    <name type="scientific">seawater metagenome</name>
    <dbReference type="NCBI Taxonomy" id="1561972"/>
    <lineage>
        <taxon>unclassified sequences</taxon>
        <taxon>metagenomes</taxon>
        <taxon>ecological metagenomes</taxon>
    </lineage>
</organism>
<dbReference type="GO" id="GO:0005773">
    <property type="term" value="C:vacuole"/>
    <property type="evidence" value="ECO:0007669"/>
    <property type="project" value="TreeGrafter"/>
</dbReference>
<keyword evidence="1" id="KW-0472">Membrane</keyword>
<dbReference type="InterPro" id="IPR015527">
    <property type="entry name" value="Pept_C26_g-glut_hydrolase"/>
</dbReference>
<dbReference type="InterPro" id="IPR017926">
    <property type="entry name" value="GATASE"/>
</dbReference>
<feature type="domain" description="Glutamine amidotransferase" evidence="2">
    <location>
        <begin position="88"/>
        <end position="278"/>
    </location>
</feature>
<sequence>MKRNTIITIAFIALLLLIIFIHNFYHNFKNKKCNNNSFTKEVIDKVNPIIAIISAPLGGTRKTDSSMRNDKLFKARSYLPLSYVNWLQLAGAKVIVIDCFDNKENIENKLNYVNGCLFTGGEIDTVNDKDLKDYISTWKYVYNFSKSNNCPLWATCLGFEFLALMEQNEIEIFNIFRKGGILTNVKGNRISSKLIPYESFNETFKLDCSLLKQATENESLYYNHSFGYILDVATKNAFEQDKFDILSYNYDRDNVKYIGTIKKHGKEIYGTQWHPEKVIFEWKIEETLHNSISIRLAQEISNFFIKKCNNYKPKKEFSTEQKKWLIYNYDLYSYSKIKTVFEQQKYFEMLEENFDQFYLIIDYN</sequence>
<evidence type="ECO:0000313" key="3">
    <source>
        <dbReference type="EMBL" id="VVU94394.1"/>
    </source>
</evidence>